<keyword evidence="2" id="KW-0201">Cytochrome c-type biogenesis</keyword>
<dbReference type="GO" id="GO:0017004">
    <property type="term" value="P:cytochrome complex assembly"/>
    <property type="evidence" value="ECO:0007669"/>
    <property type="project" value="UniProtKB-KW"/>
</dbReference>
<evidence type="ECO:0000256" key="2">
    <source>
        <dbReference type="ARBA" id="ARBA00022748"/>
    </source>
</evidence>
<comment type="subcellular location">
    <subcellularLocation>
        <location evidence="1">Cell envelope</location>
    </subcellularLocation>
</comment>
<dbReference type="EMBL" id="QJSP01000030">
    <property type="protein sequence ID" value="PYE11804.1"/>
    <property type="molecule type" value="Genomic_DNA"/>
</dbReference>
<accession>A0A318RS39</accession>
<proteinExistence type="predicted"/>
<evidence type="ECO:0000313" key="8">
    <source>
        <dbReference type="Proteomes" id="UP000247591"/>
    </source>
</evidence>
<dbReference type="InterPro" id="IPR013766">
    <property type="entry name" value="Thioredoxin_domain"/>
</dbReference>
<dbReference type="PANTHER" id="PTHR42852:SF6">
    <property type="entry name" value="THIOL:DISULFIDE INTERCHANGE PROTEIN DSBE"/>
    <property type="match status" value="1"/>
</dbReference>
<keyword evidence="3" id="KW-0735">Signal-anchor</keyword>
<feature type="domain" description="Thioredoxin" evidence="6">
    <location>
        <begin position="52"/>
        <end position="194"/>
    </location>
</feature>
<dbReference type="InterPro" id="IPR000866">
    <property type="entry name" value="AhpC/TSA"/>
</dbReference>
<dbReference type="InterPro" id="IPR017937">
    <property type="entry name" value="Thioredoxin_CS"/>
</dbReference>
<gene>
    <name evidence="7" type="ORF">DFR67_13012</name>
</gene>
<keyword evidence="4" id="KW-1015">Disulfide bond</keyword>
<dbReference type="GO" id="GO:0016209">
    <property type="term" value="F:antioxidant activity"/>
    <property type="evidence" value="ECO:0007669"/>
    <property type="project" value="InterPro"/>
</dbReference>
<evidence type="ECO:0000313" key="7">
    <source>
        <dbReference type="EMBL" id="PYE11804.1"/>
    </source>
</evidence>
<evidence type="ECO:0000256" key="1">
    <source>
        <dbReference type="ARBA" id="ARBA00004196"/>
    </source>
</evidence>
<name>A0A318RS39_WILLI</name>
<dbReference type="InterPro" id="IPR050553">
    <property type="entry name" value="Thioredoxin_ResA/DsbE_sf"/>
</dbReference>
<dbReference type="PROSITE" id="PS00194">
    <property type="entry name" value="THIOREDOXIN_1"/>
    <property type="match status" value="1"/>
</dbReference>
<keyword evidence="7" id="KW-0413">Isomerase</keyword>
<dbReference type="AlphaFoldDB" id="A0A318RS39"/>
<dbReference type="Gene3D" id="3.40.30.10">
    <property type="entry name" value="Glutaredoxin"/>
    <property type="match status" value="1"/>
</dbReference>
<evidence type="ECO:0000256" key="5">
    <source>
        <dbReference type="ARBA" id="ARBA00023284"/>
    </source>
</evidence>
<evidence type="ECO:0000256" key="3">
    <source>
        <dbReference type="ARBA" id="ARBA00022968"/>
    </source>
</evidence>
<dbReference type="PROSITE" id="PS51352">
    <property type="entry name" value="THIOREDOXIN_2"/>
    <property type="match status" value="1"/>
</dbReference>
<evidence type="ECO:0000259" key="6">
    <source>
        <dbReference type="PROSITE" id="PS51352"/>
    </source>
</evidence>
<evidence type="ECO:0000256" key="4">
    <source>
        <dbReference type="ARBA" id="ARBA00023157"/>
    </source>
</evidence>
<comment type="caution">
    <text evidence="7">The sequence shown here is derived from an EMBL/GenBank/DDBJ whole genome shotgun (WGS) entry which is preliminary data.</text>
</comment>
<dbReference type="PANTHER" id="PTHR42852">
    <property type="entry name" value="THIOL:DISULFIDE INTERCHANGE PROTEIN DSBE"/>
    <property type="match status" value="1"/>
</dbReference>
<keyword evidence="3" id="KW-0812">Transmembrane</keyword>
<dbReference type="Pfam" id="PF00578">
    <property type="entry name" value="AhpC-TSA"/>
    <property type="match status" value="1"/>
</dbReference>
<dbReference type="GO" id="GO:0016853">
    <property type="term" value="F:isomerase activity"/>
    <property type="evidence" value="ECO:0007669"/>
    <property type="project" value="UniProtKB-KW"/>
</dbReference>
<keyword evidence="5" id="KW-0676">Redox-active center</keyword>
<organism evidence="7 8">
    <name type="scientific">Williamsia limnetica</name>
    <dbReference type="NCBI Taxonomy" id="882452"/>
    <lineage>
        <taxon>Bacteria</taxon>
        <taxon>Bacillati</taxon>
        <taxon>Actinomycetota</taxon>
        <taxon>Actinomycetes</taxon>
        <taxon>Mycobacteriales</taxon>
        <taxon>Nocardiaceae</taxon>
        <taxon>Williamsia</taxon>
    </lineage>
</organism>
<protein>
    <submittedName>
        <fullName evidence="7">Thiol-disulfide isomerase/thioredoxin</fullName>
    </submittedName>
</protein>
<dbReference type="GO" id="GO:0016491">
    <property type="term" value="F:oxidoreductase activity"/>
    <property type="evidence" value="ECO:0007669"/>
    <property type="project" value="InterPro"/>
</dbReference>
<dbReference type="GO" id="GO:0030313">
    <property type="term" value="C:cell envelope"/>
    <property type="evidence" value="ECO:0007669"/>
    <property type="project" value="UniProtKB-SubCell"/>
</dbReference>
<dbReference type="Proteomes" id="UP000247591">
    <property type="component" value="Unassembled WGS sequence"/>
</dbReference>
<sequence length="197" mass="21256">MRQRFGRGVLVMGLLVAIVVAGCGTGDDAVRQGGSFEFVSPGGKTVIFYDPPQSRGVVQELTGPDVMRQGATVRLSDFAGQVVVVNVWGSWCAPCRIETPALEQVFTATQDQGVMFLGIDFRDNRSSARDFISDRSVTYPSIYDYSGRTLATLTTPTSVVPTTVILDRKHRAAAVFLRAVTASELQPVVERLAAEAP</sequence>
<reference evidence="7 8" key="1">
    <citation type="submission" date="2018-06" db="EMBL/GenBank/DDBJ databases">
        <title>Genomic Encyclopedia of Type Strains, Phase IV (KMG-IV): sequencing the most valuable type-strain genomes for metagenomic binning, comparative biology and taxonomic classification.</title>
        <authorList>
            <person name="Goeker M."/>
        </authorList>
    </citation>
    <scope>NUCLEOTIDE SEQUENCE [LARGE SCALE GENOMIC DNA]</scope>
    <source>
        <strain evidence="7 8">DSM 45521</strain>
    </source>
</reference>
<dbReference type="PROSITE" id="PS51257">
    <property type="entry name" value="PROKAR_LIPOPROTEIN"/>
    <property type="match status" value="1"/>
</dbReference>
<dbReference type="SUPFAM" id="SSF52833">
    <property type="entry name" value="Thioredoxin-like"/>
    <property type="match status" value="1"/>
</dbReference>
<dbReference type="CDD" id="cd02966">
    <property type="entry name" value="TlpA_like_family"/>
    <property type="match status" value="1"/>
</dbReference>
<keyword evidence="8" id="KW-1185">Reference proteome</keyword>
<dbReference type="InterPro" id="IPR036249">
    <property type="entry name" value="Thioredoxin-like_sf"/>
</dbReference>